<dbReference type="OrthoDB" id="4299064at2"/>
<evidence type="ECO:0000313" key="1">
    <source>
        <dbReference type="EMBL" id="TWI68023.1"/>
    </source>
</evidence>
<keyword evidence="1" id="KW-0670">Pyruvate</keyword>
<dbReference type="EMBL" id="VLLA01000011">
    <property type="protein sequence ID" value="TWI68023.1"/>
    <property type="molecule type" value="Genomic_DNA"/>
</dbReference>
<evidence type="ECO:0000313" key="2">
    <source>
        <dbReference type="Proteomes" id="UP000316291"/>
    </source>
</evidence>
<organism evidence="1 2">
    <name type="scientific">Bradyrhizobium huanghuaihaiense</name>
    <dbReference type="NCBI Taxonomy" id="990078"/>
    <lineage>
        <taxon>Bacteria</taxon>
        <taxon>Pseudomonadati</taxon>
        <taxon>Pseudomonadota</taxon>
        <taxon>Alphaproteobacteria</taxon>
        <taxon>Hyphomicrobiales</taxon>
        <taxon>Nitrobacteraceae</taxon>
        <taxon>Bradyrhizobium</taxon>
    </lineage>
</organism>
<protein>
    <submittedName>
        <fullName evidence="1">Phenylpyruvate tautomerase PptA (4-oxalocrotonate tautomerase family)</fullName>
    </submittedName>
</protein>
<keyword evidence="2" id="KW-1185">Reference proteome</keyword>
<dbReference type="InterPro" id="IPR014347">
    <property type="entry name" value="Tautomerase/MIF_sf"/>
</dbReference>
<dbReference type="AlphaFoldDB" id="A0A562RGP0"/>
<accession>A0A562RGP0</accession>
<sequence>MTIITVTAPAGRLGLKQRRILAESLTDAVLEPEVGQHAPAARMGFQVHFHDLPPDCMAIGGRLLSDQDSPRDIITVTIAVMNAAWPAEVRAEVIHNVLARLAEACGMPAPSPTWWVNFEIIDEGSWGSRGGVLSILQLLDSGVFTQARIEAIRAAIQPPA</sequence>
<dbReference type="RefSeq" id="WP_018644689.1">
    <property type="nucleotide sequence ID" value="NZ_VLLA01000011.1"/>
</dbReference>
<gene>
    <name evidence="1" type="ORF">IQ16_04548</name>
</gene>
<reference evidence="1 2" key="1">
    <citation type="journal article" date="2015" name="Stand. Genomic Sci.">
        <title>Genomic Encyclopedia of Bacterial and Archaeal Type Strains, Phase III: the genomes of soil and plant-associated and newly described type strains.</title>
        <authorList>
            <person name="Whitman W.B."/>
            <person name="Woyke T."/>
            <person name="Klenk H.P."/>
            <person name="Zhou Y."/>
            <person name="Lilburn T.G."/>
            <person name="Beck B.J."/>
            <person name="De Vos P."/>
            <person name="Vandamme P."/>
            <person name="Eisen J.A."/>
            <person name="Garrity G."/>
            <person name="Hugenholtz P."/>
            <person name="Kyrpides N.C."/>
        </authorList>
    </citation>
    <scope>NUCLEOTIDE SEQUENCE [LARGE SCALE GENOMIC DNA]</scope>
    <source>
        <strain evidence="1 2">CGMCC 1.10948</strain>
    </source>
</reference>
<proteinExistence type="predicted"/>
<name>A0A562RGP0_9BRAD</name>
<comment type="caution">
    <text evidence="1">The sequence shown here is derived from an EMBL/GenBank/DDBJ whole genome shotgun (WGS) entry which is preliminary data.</text>
</comment>
<dbReference type="Gene3D" id="3.30.429.10">
    <property type="entry name" value="Macrophage Migration Inhibitory Factor"/>
    <property type="match status" value="1"/>
</dbReference>
<dbReference type="Proteomes" id="UP000316291">
    <property type="component" value="Unassembled WGS sequence"/>
</dbReference>